<evidence type="ECO:0000259" key="9">
    <source>
        <dbReference type="PROSITE" id="PS50158"/>
    </source>
</evidence>
<keyword evidence="12" id="KW-1185">Reference proteome</keyword>
<dbReference type="PROSITE" id="PS50158">
    <property type="entry name" value="ZF_CCHC"/>
    <property type="match status" value="1"/>
</dbReference>
<evidence type="ECO:0000256" key="6">
    <source>
        <dbReference type="ARBA" id="ARBA00023172"/>
    </source>
</evidence>
<dbReference type="InterPro" id="IPR001207">
    <property type="entry name" value="Transposase_mutator"/>
</dbReference>
<dbReference type="AlphaFoldDB" id="A0AA38TJX5"/>
<evidence type="ECO:0000259" key="10">
    <source>
        <dbReference type="PROSITE" id="PS50966"/>
    </source>
</evidence>
<dbReference type="PROSITE" id="PS50966">
    <property type="entry name" value="ZF_SWIM"/>
    <property type="match status" value="1"/>
</dbReference>
<name>A0AA38TJX5_9ASTR</name>
<dbReference type="InterPro" id="IPR001878">
    <property type="entry name" value="Znf_CCHC"/>
</dbReference>
<keyword evidence="4" id="KW-0862">Zinc</keyword>
<evidence type="ECO:0008006" key="13">
    <source>
        <dbReference type="Google" id="ProtNLM"/>
    </source>
</evidence>
<feature type="compositionally biased region" description="Low complexity" evidence="8">
    <location>
        <begin position="604"/>
        <end position="615"/>
    </location>
</feature>
<keyword evidence="2" id="KW-0479">Metal-binding</keyword>
<feature type="region of interest" description="Disordered" evidence="8">
    <location>
        <begin position="1"/>
        <end position="81"/>
    </location>
</feature>
<feature type="compositionally biased region" description="Acidic residues" evidence="8">
    <location>
        <begin position="19"/>
        <end position="38"/>
    </location>
</feature>
<dbReference type="InterPro" id="IPR007527">
    <property type="entry name" value="Znf_SWIM"/>
</dbReference>
<feature type="compositionally biased region" description="Basic and acidic residues" evidence="8">
    <location>
        <begin position="57"/>
        <end position="73"/>
    </location>
</feature>
<dbReference type="GO" id="GO:0006313">
    <property type="term" value="P:DNA transposition"/>
    <property type="evidence" value="ECO:0007669"/>
    <property type="project" value="InterPro"/>
</dbReference>
<protein>
    <recommendedName>
        <fullName evidence="13">SWIM-type domain-containing protein</fullName>
    </recommendedName>
</protein>
<evidence type="ECO:0000256" key="1">
    <source>
        <dbReference type="ARBA" id="ARBA00022578"/>
    </source>
</evidence>
<dbReference type="SMART" id="SM00575">
    <property type="entry name" value="ZnF_PMZ"/>
    <property type="match status" value="1"/>
</dbReference>
<feature type="domain" description="SWIM-type" evidence="10">
    <location>
        <begin position="387"/>
        <end position="419"/>
    </location>
</feature>
<comment type="caution">
    <text evidence="11">The sequence shown here is derived from an EMBL/GenBank/DDBJ whole genome shotgun (WGS) entry which is preliminary data.</text>
</comment>
<evidence type="ECO:0000256" key="5">
    <source>
        <dbReference type="ARBA" id="ARBA00023125"/>
    </source>
</evidence>
<evidence type="ECO:0000313" key="11">
    <source>
        <dbReference type="EMBL" id="KAJ9561399.1"/>
    </source>
</evidence>
<dbReference type="GO" id="GO:0004803">
    <property type="term" value="F:transposase activity"/>
    <property type="evidence" value="ECO:0007669"/>
    <property type="project" value="InterPro"/>
</dbReference>
<dbReference type="PANTHER" id="PTHR31973:SF189">
    <property type="entry name" value="TRANSPOSASE, MUDR, PLANT, MULE TRANSPOSASE DOMAIN PROTEIN-RELATED"/>
    <property type="match status" value="1"/>
</dbReference>
<keyword evidence="5" id="KW-0238">DNA-binding</keyword>
<proteinExistence type="predicted"/>
<dbReference type="InterPro" id="IPR006564">
    <property type="entry name" value="Znf_PMZ"/>
</dbReference>
<dbReference type="PROSITE" id="PS01007">
    <property type="entry name" value="TRANSPOSASE_MUTATOR"/>
    <property type="match status" value="1"/>
</dbReference>
<dbReference type="PANTHER" id="PTHR31973">
    <property type="entry name" value="POLYPROTEIN, PUTATIVE-RELATED"/>
    <property type="match status" value="1"/>
</dbReference>
<reference evidence="11" key="1">
    <citation type="submission" date="2023-03" db="EMBL/GenBank/DDBJ databases">
        <title>Chromosome-scale reference genome and RAD-based genetic map of yellow starthistle (Centaurea solstitialis) reveal putative structural variation and QTLs associated with invader traits.</title>
        <authorList>
            <person name="Reatini B."/>
            <person name="Cang F.A."/>
            <person name="Jiang Q."/>
            <person name="Mckibben M.T.W."/>
            <person name="Barker M.S."/>
            <person name="Rieseberg L.H."/>
            <person name="Dlugosch K.M."/>
        </authorList>
    </citation>
    <scope>NUCLEOTIDE SEQUENCE</scope>
    <source>
        <strain evidence="11">CAN-66</strain>
        <tissue evidence="11">Leaf</tissue>
    </source>
</reference>
<accession>A0AA38TJX5</accession>
<keyword evidence="6" id="KW-0233">DNA recombination</keyword>
<feature type="domain" description="CCHC-type" evidence="9">
    <location>
        <begin position="499"/>
        <end position="514"/>
    </location>
</feature>
<keyword evidence="1" id="KW-0815">Transposition</keyword>
<feature type="compositionally biased region" description="Pro residues" evidence="8">
    <location>
        <begin position="457"/>
        <end position="466"/>
    </location>
</feature>
<dbReference type="Pfam" id="PF04434">
    <property type="entry name" value="SWIM"/>
    <property type="match status" value="1"/>
</dbReference>
<feature type="compositionally biased region" description="Basic and acidic residues" evidence="8">
    <location>
        <begin position="511"/>
        <end position="581"/>
    </location>
</feature>
<dbReference type="GO" id="GO:0008270">
    <property type="term" value="F:zinc ion binding"/>
    <property type="evidence" value="ECO:0007669"/>
    <property type="project" value="UniProtKB-KW"/>
</dbReference>
<evidence type="ECO:0000256" key="3">
    <source>
        <dbReference type="ARBA" id="ARBA00022771"/>
    </source>
</evidence>
<sequence length="662" mass="75294">MNEVNEKEEVDVNALDQVSESEDEFDFGFDDEVDEDDSDAKSLDHLSEQEEELVNVRTDKARSKMVPPKKDLPKLGGGIENDTKDDEDLLMGEHDAFMEDLLKALKSGEDVGNEHHAQNEAENVDEGDKYPIHDPSTHWKVKKPMVCNYLSYLLVKDMSLQSSLKSALPIAWAVVNVENKDNWGWFIRLLGEDIDIPDGQGLTLMSDQHKGLIEVVKEVMPYAEHRQCARHIYENFRKAYSGLEFRNLFWKAAKASYPLEFERVMNEIRMFHKGAHDYLIKREPKTWSRAFFDTYSCCEAVENGFSDVFNAILVKVRSKPIITMLEAIRMILMERMARMRNTCESWSLDICPTVIKKLDNAKISQRYWNVLPGGGTTFEVRQGHDAFIVDEALRTCTCRMWQLSGVPCPHAVAAIFYLHKLPEDYVPHWFKRDLYKVTYSYHLQPVQGMNQWAPNPLNKPLPPKPRIMPGRPKKKRKRAAHEPATHVARISRVGAVMTCKKCGGQGHNQRGCKEKGKETAEPSTVDKRKKKEAVDKGKKKEAVDKGKKEAVDKGKGKEAVDKGKKEAVDKGKGKETVDKPTTKGNKKTVGGFMSDARKPFKPPTQQSTQESTQSTEKGRKRKKPQINYGPIRRHAQTRITKINLQKQIPGPGSSSTDPHHVE</sequence>
<evidence type="ECO:0000256" key="2">
    <source>
        <dbReference type="ARBA" id="ARBA00022723"/>
    </source>
</evidence>
<evidence type="ECO:0000256" key="8">
    <source>
        <dbReference type="SAM" id="MobiDB-lite"/>
    </source>
</evidence>
<evidence type="ECO:0000256" key="7">
    <source>
        <dbReference type="PROSITE-ProRule" id="PRU00047"/>
    </source>
</evidence>
<feature type="compositionally biased region" description="Polar residues" evidence="8">
    <location>
        <begin position="637"/>
        <end position="656"/>
    </location>
</feature>
<dbReference type="Pfam" id="PF10551">
    <property type="entry name" value="MULE"/>
    <property type="match status" value="1"/>
</dbReference>
<organism evidence="11 12">
    <name type="scientific">Centaurea solstitialis</name>
    <name type="common">yellow star-thistle</name>
    <dbReference type="NCBI Taxonomy" id="347529"/>
    <lineage>
        <taxon>Eukaryota</taxon>
        <taxon>Viridiplantae</taxon>
        <taxon>Streptophyta</taxon>
        <taxon>Embryophyta</taxon>
        <taxon>Tracheophyta</taxon>
        <taxon>Spermatophyta</taxon>
        <taxon>Magnoliopsida</taxon>
        <taxon>eudicotyledons</taxon>
        <taxon>Gunneridae</taxon>
        <taxon>Pentapetalae</taxon>
        <taxon>asterids</taxon>
        <taxon>campanulids</taxon>
        <taxon>Asterales</taxon>
        <taxon>Asteraceae</taxon>
        <taxon>Carduoideae</taxon>
        <taxon>Cardueae</taxon>
        <taxon>Centaureinae</taxon>
        <taxon>Centaurea</taxon>
    </lineage>
</organism>
<gene>
    <name evidence="11" type="ORF">OSB04_006559</name>
</gene>
<feature type="region of interest" description="Disordered" evidence="8">
    <location>
        <begin position="502"/>
        <end position="662"/>
    </location>
</feature>
<dbReference type="Proteomes" id="UP001172457">
    <property type="component" value="Chromosome 2"/>
</dbReference>
<dbReference type="GO" id="GO:0003677">
    <property type="term" value="F:DNA binding"/>
    <property type="evidence" value="ECO:0007669"/>
    <property type="project" value="UniProtKB-KW"/>
</dbReference>
<keyword evidence="3 7" id="KW-0863">Zinc-finger</keyword>
<dbReference type="EMBL" id="JARYMX010000002">
    <property type="protein sequence ID" value="KAJ9561399.1"/>
    <property type="molecule type" value="Genomic_DNA"/>
</dbReference>
<evidence type="ECO:0000313" key="12">
    <source>
        <dbReference type="Proteomes" id="UP001172457"/>
    </source>
</evidence>
<dbReference type="InterPro" id="IPR018289">
    <property type="entry name" value="MULE_transposase_dom"/>
</dbReference>
<feature type="region of interest" description="Disordered" evidence="8">
    <location>
        <begin position="452"/>
        <end position="485"/>
    </location>
</feature>
<feature type="compositionally biased region" description="Basic and acidic residues" evidence="8">
    <location>
        <begin position="39"/>
        <end position="48"/>
    </location>
</feature>
<evidence type="ECO:0000256" key="4">
    <source>
        <dbReference type="ARBA" id="ARBA00022833"/>
    </source>
</evidence>